<dbReference type="Proteomes" id="UP001642483">
    <property type="component" value="Unassembled WGS sequence"/>
</dbReference>
<proteinExistence type="predicted"/>
<accession>A0ABP0FGQ4</accession>
<organism evidence="1 2">
    <name type="scientific">Clavelina lepadiformis</name>
    <name type="common">Light-bulb sea squirt</name>
    <name type="synonym">Ascidia lepadiformis</name>
    <dbReference type="NCBI Taxonomy" id="159417"/>
    <lineage>
        <taxon>Eukaryota</taxon>
        <taxon>Metazoa</taxon>
        <taxon>Chordata</taxon>
        <taxon>Tunicata</taxon>
        <taxon>Ascidiacea</taxon>
        <taxon>Aplousobranchia</taxon>
        <taxon>Clavelinidae</taxon>
        <taxon>Clavelina</taxon>
    </lineage>
</organism>
<gene>
    <name evidence="1" type="ORF">CVLEPA_LOCUS7016</name>
</gene>
<name>A0ABP0FGQ4_CLALP</name>
<reference evidence="1 2" key="1">
    <citation type="submission" date="2024-02" db="EMBL/GenBank/DDBJ databases">
        <authorList>
            <person name="Daric V."/>
            <person name="Darras S."/>
        </authorList>
    </citation>
    <scope>NUCLEOTIDE SEQUENCE [LARGE SCALE GENOMIC DNA]</scope>
</reference>
<protein>
    <submittedName>
        <fullName evidence="1">Uncharacterized protein</fullName>
    </submittedName>
</protein>
<keyword evidence="2" id="KW-1185">Reference proteome</keyword>
<evidence type="ECO:0000313" key="2">
    <source>
        <dbReference type="Proteomes" id="UP001642483"/>
    </source>
</evidence>
<comment type="caution">
    <text evidence="1">The sequence shown here is derived from an EMBL/GenBank/DDBJ whole genome shotgun (WGS) entry which is preliminary data.</text>
</comment>
<sequence length="132" mass="15042">MLLAKQILDVLSNIGRNHSVSIMTGDNPRCRVREDPVGSSNSSHDRRPIASATAVSSQNIVPLSEILYRLTEEAEDELARTTMTILEQYQHEMMKFEFLLSDDIDKPLRDALLKNLVFFLESKMTKCLDMNK</sequence>
<evidence type="ECO:0000313" key="1">
    <source>
        <dbReference type="EMBL" id="CAK8677659.1"/>
    </source>
</evidence>
<dbReference type="EMBL" id="CAWYQH010000046">
    <property type="protein sequence ID" value="CAK8677659.1"/>
    <property type="molecule type" value="Genomic_DNA"/>
</dbReference>